<evidence type="ECO:0000313" key="3">
    <source>
        <dbReference type="EMBL" id="OEU96369.1"/>
    </source>
</evidence>
<evidence type="ECO:0000259" key="2">
    <source>
        <dbReference type="Pfam" id="PF00542"/>
    </source>
</evidence>
<proteinExistence type="predicted"/>
<dbReference type="AlphaFoldDB" id="A0A1E7JXN2"/>
<comment type="caution">
    <text evidence="3">The sequence shown here is derived from an EMBL/GenBank/DDBJ whole genome shotgun (WGS) entry which is preliminary data.</text>
</comment>
<dbReference type="PATRIC" id="fig|1075402.3.peg.386"/>
<dbReference type="Gene3D" id="3.30.1390.10">
    <property type="match status" value="1"/>
</dbReference>
<reference evidence="3 4" key="1">
    <citation type="journal article" date="2016" name="Front. Microbiol.">
        <title>Comparative Genomics Analysis of Streptomyces Species Reveals Their Adaptation to the Marine Environment and Their Diversity at the Genomic Level.</title>
        <authorList>
            <person name="Tian X."/>
            <person name="Zhang Z."/>
            <person name="Yang T."/>
            <person name="Chen M."/>
            <person name="Li J."/>
            <person name="Chen F."/>
            <person name="Yang J."/>
            <person name="Li W."/>
            <person name="Zhang B."/>
            <person name="Zhang Z."/>
            <person name="Wu J."/>
            <person name="Zhang C."/>
            <person name="Long L."/>
            <person name="Xiao J."/>
        </authorList>
    </citation>
    <scope>NUCLEOTIDE SEQUENCE [LARGE SCALE GENOMIC DNA]</scope>
    <source>
        <strain evidence="3 4">SCSIO 02100</strain>
    </source>
</reference>
<name>A0A1E7JXN2_9ACTN</name>
<dbReference type="InterPro" id="IPR013823">
    <property type="entry name" value="Ribosomal_bL12_C"/>
</dbReference>
<dbReference type="InterPro" id="IPR014719">
    <property type="entry name" value="Ribosomal_bL12_C/ClpS-like"/>
</dbReference>
<gene>
    <name evidence="3" type="ORF">AN216_21010</name>
</gene>
<dbReference type="EMBL" id="LJGU01000142">
    <property type="protein sequence ID" value="OEU96369.1"/>
    <property type="molecule type" value="Genomic_DNA"/>
</dbReference>
<evidence type="ECO:0000313" key="4">
    <source>
        <dbReference type="Proteomes" id="UP000176101"/>
    </source>
</evidence>
<feature type="domain" description="Large ribosomal subunit protein bL12 C-terminal" evidence="2">
    <location>
        <begin position="57"/>
        <end position="84"/>
    </location>
</feature>
<protein>
    <recommendedName>
        <fullName evidence="2">Large ribosomal subunit protein bL12 C-terminal domain-containing protein</fullName>
    </recommendedName>
</protein>
<accession>A0A1E7JXN2</accession>
<evidence type="ECO:0000256" key="1">
    <source>
        <dbReference type="SAM" id="MobiDB-lite"/>
    </source>
</evidence>
<sequence>MTAGVRRRTWKLGSRDMGIWKFKGRNRKRQCEGDPATDETQTFQAGPGMGRVMDLLAEGKKVAAVKAYRELTGAGLREAKEAVELMEVRR</sequence>
<dbReference type="GO" id="GO:0006412">
    <property type="term" value="P:translation"/>
    <property type="evidence" value="ECO:0007669"/>
    <property type="project" value="InterPro"/>
</dbReference>
<dbReference type="STRING" id="1075402.AN216_21010"/>
<dbReference type="GO" id="GO:0003735">
    <property type="term" value="F:structural constituent of ribosome"/>
    <property type="evidence" value="ECO:0007669"/>
    <property type="project" value="InterPro"/>
</dbReference>
<dbReference type="Pfam" id="PF00542">
    <property type="entry name" value="Ribosomal_L12"/>
    <property type="match status" value="1"/>
</dbReference>
<feature type="region of interest" description="Disordered" evidence="1">
    <location>
        <begin position="25"/>
        <end position="47"/>
    </location>
</feature>
<keyword evidence="4" id="KW-1185">Reference proteome</keyword>
<organism evidence="3 4">
    <name type="scientific">Streptomyces oceani</name>
    <dbReference type="NCBI Taxonomy" id="1075402"/>
    <lineage>
        <taxon>Bacteria</taxon>
        <taxon>Bacillati</taxon>
        <taxon>Actinomycetota</taxon>
        <taxon>Actinomycetes</taxon>
        <taxon>Kitasatosporales</taxon>
        <taxon>Streptomycetaceae</taxon>
        <taxon>Streptomyces</taxon>
    </lineage>
</organism>
<dbReference type="Proteomes" id="UP000176101">
    <property type="component" value="Unassembled WGS sequence"/>
</dbReference>